<dbReference type="Pfam" id="PF00708">
    <property type="entry name" value="Acylphosphatase"/>
    <property type="match status" value="1"/>
</dbReference>
<reference evidence="8 9" key="1">
    <citation type="submission" date="2017-04" db="EMBL/GenBank/DDBJ databases">
        <title>Draft genome sequence of Zooshikella ganghwensis VG4 isolated from Red Sea sediments.</title>
        <authorList>
            <person name="Rehman Z."/>
            <person name="Alam I."/>
            <person name="Kamau A."/>
            <person name="Bajic V."/>
            <person name="Leiknes T."/>
        </authorList>
    </citation>
    <scope>NUCLEOTIDE SEQUENCE [LARGE SCALE GENOMIC DNA]</scope>
    <source>
        <strain evidence="8 9">VG4</strain>
    </source>
</reference>
<evidence type="ECO:0000259" key="7">
    <source>
        <dbReference type="PROSITE" id="PS51160"/>
    </source>
</evidence>
<comment type="similarity">
    <text evidence="1 6">Belongs to the acylphosphatase family.</text>
</comment>
<dbReference type="EC" id="3.6.1.7" evidence="2 5"/>
<evidence type="ECO:0000256" key="5">
    <source>
        <dbReference type="PROSITE-ProRule" id="PRU00520"/>
    </source>
</evidence>
<evidence type="ECO:0000313" key="8">
    <source>
        <dbReference type="EMBL" id="RDH43077.1"/>
    </source>
</evidence>
<feature type="domain" description="Acylphosphatase-like" evidence="7">
    <location>
        <begin position="5"/>
        <end position="90"/>
    </location>
</feature>
<dbReference type="InterPro" id="IPR020456">
    <property type="entry name" value="Acylphosphatase"/>
</dbReference>
<dbReference type="InterPro" id="IPR017968">
    <property type="entry name" value="Acylphosphatase_CS"/>
</dbReference>
<evidence type="ECO:0000256" key="6">
    <source>
        <dbReference type="RuleBase" id="RU004168"/>
    </source>
</evidence>
<comment type="caution">
    <text evidence="8">The sequence shown here is derived from an EMBL/GenBank/DDBJ whole genome shotgun (WGS) entry which is preliminary data.</text>
</comment>
<dbReference type="NCBIfam" id="NF011000">
    <property type="entry name" value="PRK14426.1"/>
    <property type="match status" value="1"/>
</dbReference>
<dbReference type="GO" id="GO:0003998">
    <property type="term" value="F:acylphosphatase activity"/>
    <property type="evidence" value="ECO:0007669"/>
    <property type="project" value="UniProtKB-EC"/>
</dbReference>
<evidence type="ECO:0000256" key="3">
    <source>
        <dbReference type="ARBA" id="ARBA00015991"/>
    </source>
</evidence>
<dbReference type="NCBIfam" id="NF011022">
    <property type="entry name" value="PRK14451.1"/>
    <property type="match status" value="1"/>
</dbReference>
<dbReference type="PROSITE" id="PS51160">
    <property type="entry name" value="ACYLPHOSPHATASE_3"/>
    <property type="match status" value="1"/>
</dbReference>
<proteinExistence type="inferred from homology"/>
<evidence type="ECO:0000256" key="4">
    <source>
        <dbReference type="ARBA" id="ARBA00047645"/>
    </source>
</evidence>
<dbReference type="RefSeq" id="WP_094786467.1">
    <property type="nucleotide sequence ID" value="NZ_JAEVHG010000001.1"/>
</dbReference>
<organism evidence="8 9">
    <name type="scientific">Zooshikella ganghwensis</name>
    <dbReference type="NCBI Taxonomy" id="202772"/>
    <lineage>
        <taxon>Bacteria</taxon>
        <taxon>Pseudomonadati</taxon>
        <taxon>Pseudomonadota</taxon>
        <taxon>Gammaproteobacteria</taxon>
        <taxon>Oceanospirillales</taxon>
        <taxon>Zooshikellaceae</taxon>
        <taxon>Zooshikella</taxon>
    </lineage>
</organism>
<protein>
    <recommendedName>
        <fullName evidence="3 5">acylphosphatase</fullName>
        <ecNumber evidence="2 5">3.6.1.7</ecNumber>
    </recommendedName>
</protein>
<dbReference type="Gene3D" id="3.30.70.100">
    <property type="match status" value="1"/>
</dbReference>
<gene>
    <name evidence="8" type="ORF">B9G39_06225</name>
</gene>
<keyword evidence="5" id="KW-0378">Hydrolase</keyword>
<feature type="active site" evidence="5">
    <location>
        <position position="20"/>
    </location>
</feature>
<sequence length="90" mass="10054">MTKICKKAWVTGRVQGVWFRGSTQLKAVQLGVSGYAYNLPDGRVEVVMCGDSQAVNTLEAWLSKGPPMADVQHIEVSEIPWEDYHEFGVR</sequence>
<evidence type="ECO:0000256" key="1">
    <source>
        <dbReference type="ARBA" id="ARBA00005614"/>
    </source>
</evidence>
<evidence type="ECO:0000313" key="9">
    <source>
        <dbReference type="Proteomes" id="UP000257039"/>
    </source>
</evidence>
<evidence type="ECO:0000256" key="2">
    <source>
        <dbReference type="ARBA" id="ARBA00012150"/>
    </source>
</evidence>
<name>A0A4P9VL72_9GAMM</name>
<dbReference type="Proteomes" id="UP000257039">
    <property type="component" value="Unassembled WGS sequence"/>
</dbReference>
<dbReference type="PROSITE" id="PS00150">
    <property type="entry name" value="ACYLPHOSPHATASE_1"/>
    <property type="match status" value="1"/>
</dbReference>
<dbReference type="InterPro" id="IPR036046">
    <property type="entry name" value="Acylphosphatase-like_dom_sf"/>
</dbReference>
<dbReference type="PANTHER" id="PTHR47268">
    <property type="entry name" value="ACYLPHOSPHATASE"/>
    <property type="match status" value="1"/>
</dbReference>
<comment type="catalytic activity">
    <reaction evidence="4 5">
        <text>an acyl phosphate + H2O = a carboxylate + phosphate + H(+)</text>
        <dbReference type="Rhea" id="RHEA:14965"/>
        <dbReference type="ChEBI" id="CHEBI:15377"/>
        <dbReference type="ChEBI" id="CHEBI:15378"/>
        <dbReference type="ChEBI" id="CHEBI:29067"/>
        <dbReference type="ChEBI" id="CHEBI:43474"/>
        <dbReference type="ChEBI" id="CHEBI:59918"/>
        <dbReference type="EC" id="3.6.1.7"/>
    </reaction>
</comment>
<dbReference type="PANTHER" id="PTHR47268:SF4">
    <property type="entry name" value="ACYLPHOSPHATASE"/>
    <property type="match status" value="1"/>
</dbReference>
<feature type="active site" evidence="5">
    <location>
        <position position="38"/>
    </location>
</feature>
<dbReference type="InterPro" id="IPR001792">
    <property type="entry name" value="Acylphosphatase-like_dom"/>
</dbReference>
<accession>A0A4P9VL72</accession>
<keyword evidence="9" id="KW-1185">Reference proteome</keyword>
<dbReference type="EMBL" id="NDXW01000001">
    <property type="protein sequence ID" value="RDH43077.1"/>
    <property type="molecule type" value="Genomic_DNA"/>
</dbReference>
<dbReference type="SUPFAM" id="SSF54975">
    <property type="entry name" value="Acylphosphatase/BLUF domain-like"/>
    <property type="match status" value="1"/>
</dbReference>
<dbReference type="AlphaFoldDB" id="A0A4P9VL72"/>